<dbReference type="EMBL" id="JAAGAX010000008">
    <property type="protein sequence ID" value="KAF2306355.1"/>
    <property type="molecule type" value="Genomic_DNA"/>
</dbReference>
<name>A0A6A6M154_HEVBR</name>
<evidence type="ECO:0000313" key="2">
    <source>
        <dbReference type="EMBL" id="KAF2306355.1"/>
    </source>
</evidence>
<organism evidence="2 3">
    <name type="scientific">Hevea brasiliensis</name>
    <name type="common">Para rubber tree</name>
    <name type="synonym">Siphonia brasiliensis</name>
    <dbReference type="NCBI Taxonomy" id="3981"/>
    <lineage>
        <taxon>Eukaryota</taxon>
        <taxon>Viridiplantae</taxon>
        <taxon>Streptophyta</taxon>
        <taxon>Embryophyta</taxon>
        <taxon>Tracheophyta</taxon>
        <taxon>Spermatophyta</taxon>
        <taxon>Magnoliopsida</taxon>
        <taxon>eudicotyledons</taxon>
        <taxon>Gunneridae</taxon>
        <taxon>Pentapetalae</taxon>
        <taxon>rosids</taxon>
        <taxon>fabids</taxon>
        <taxon>Malpighiales</taxon>
        <taxon>Euphorbiaceae</taxon>
        <taxon>Crotonoideae</taxon>
        <taxon>Micrandreae</taxon>
        <taxon>Hevea</taxon>
    </lineage>
</organism>
<dbReference type="Pfam" id="PF05340">
    <property type="entry name" value="DUF740"/>
    <property type="match status" value="1"/>
</dbReference>
<accession>A0A6A6M154</accession>
<keyword evidence="3" id="KW-1185">Reference proteome</keyword>
<evidence type="ECO:0000256" key="1">
    <source>
        <dbReference type="SAM" id="MobiDB-lite"/>
    </source>
</evidence>
<dbReference type="Proteomes" id="UP000467840">
    <property type="component" value="Chromosome 9"/>
</dbReference>
<feature type="region of interest" description="Disordered" evidence="1">
    <location>
        <begin position="17"/>
        <end position="66"/>
    </location>
</feature>
<evidence type="ECO:0000313" key="3">
    <source>
        <dbReference type="Proteomes" id="UP000467840"/>
    </source>
</evidence>
<sequence>MVSVVEDAPVNVVLRSDTQIPVEEPQPITMNSIHEDETVPGGSAQTRDYYSDSSSRRRRSLDRSNSIRKTAAAVVAEIDELKSASASNAKVSPANVDYFHGPKVVVPDRDSNSNSLRDDCSETFEMGFGDQASIVGNGERKGAKKSRRWSKAWNFWGFYTGEVSTKMRTRIGNRKEAMPVPAGAEQEYGRARDLQTALNTSDLDIYFGV</sequence>
<dbReference type="PANTHER" id="PTHR31659:SF9">
    <property type="entry name" value="PROTEIN: UPF0503-LIKE PROTEIN, PUTATIVE (DUF740)-RELATED"/>
    <property type="match status" value="1"/>
</dbReference>
<dbReference type="PANTHER" id="PTHR31659">
    <property type="entry name" value="PROTEIN: UPF0503-LIKE PROTEIN, PUTATIVE (DUF740)-RELATED"/>
    <property type="match status" value="1"/>
</dbReference>
<proteinExistence type="predicted"/>
<protein>
    <submittedName>
        <fullName evidence="2">Uncharacterized protein</fullName>
    </submittedName>
</protein>
<comment type="caution">
    <text evidence="2">The sequence shown here is derived from an EMBL/GenBank/DDBJ whole genome shotgun (WGS) entry which is preliminary data.</text>
</comment>
<reference evidence="2 3" key="1">
    <citation type="journal article" date="2020" name="Mol. Plant">
        <title>The Chromosome-Based Rubber Tree Genome Provides New Insights into Spurge Genome Evolution and Rubber Biosynthesis.</title>
        <authorList>
            <person name="Liu J."/>
            <person name="Shi C."/>
            <person name="Shi C.C."/>
            <person name="Li W."/>
            <person name="Zhang Q.J."/>
            <person name="Zhang Y."/>
            <person name="Li K."/>
            <person name="Lu H.F."/>
            <person name="Shi C."/>
            <person name="Zhu S.T."/>
            <person name="Xiao Z.Y."/>
            <person name="Nan H."/>
            <person name="Yue Y."/>
            <person name="Zhu X.G."/>
            <person name="Wu Y."/>
            <person name="Hong X.N."/>
            <person name="Fan G.Y."/>
            <person name="Tong Y."/>
            <person name="Zhang D."/>
            <person name="Mao C.L."/>
            <person name="Liu Y.L."/>
            <person name="Hao S.J."/>
            <person name="Liu W.Q."/>
            <person name="Lv M.Q."/>
            <person name="Zhang H.B."/>
            <person name="Liu Y."/>
            <person name="Hu-Tang G.R."/>
            <person name="Wang J.P."/>
            <person name="Wang J.H."/>
            <person name="Sun Y.H."/>
            <person name="Ni S.B."/>
            <person name="Chen W.B."/>
            <person name="Zhang X.C."/>
            <person name="Jiao Y.N."/>
            <person name="Eichler E.E."/>
            <person name="Li G.H."/>
            <person name="Liu X."/>
            <person name="Gao L.Z."/>
        </authorList>
    </citation>
    <scope>NUCLEOTIDE SEQUENCE [LARGE SCALE GENOMIC DNA]</scope>
    <source>
        <strain evidence="3">cv. GT1</strain>
        <tissue evidence="2">Leaf</tissue>
    </source>
</reference>
<dbReference type="InterPro" id="IPR008004">
    <property type="entry name" value="OCTOPUS-like"/>
</dbReference>
<dbReference type="AlphaFoldDB" id="A0A6A6M154"/>
<gene>
    <name evidence="2" type="ORF">GH714_017001</name>
</gene>
<dbReference type="GO" id="GO:0005886">
    <property type="term" value="C:plasma membrane"/>
    <property type="evidence" value="ECO:0007669"/>
    <property type="project" value="TreeGrafter"/>
</dbReference>